<accession>A0ABR4ENX7</accession>
<comment type="caution">
    <text evidence="2">The sequence shown here is derived from an EMBL/GenBank/DDBJ whole genome shotgun (WGS) entry which is preliminary data.</text>
</comment>
<evidence type="ECO:0000313" key="2">
    <source>
        <dbReference type="EMBL" id="KAL2284146.1"/>
    </source>
</evidence>
<name>A0ABR4ENX7_9PEZI</name>
<protein>
    <submittedName>
        <fullName evidence="2">Uncharacterized protein</fullName>
    </submittedName>
</protein>
<proteinExistence type="predicted"/>
<evidence type="ECO:0000256" key="1">
    <source>
        <dbReference type="SAM" id="MobiDB-lite"/>
    </source>
</evidence>
<dbReference type="Proteomes" id="UP001600888">
    <property type="component" value="Unassembled WGS sequence"/>
</dbReference>
<evidence type="ECO:0000313" key="3">
    <source>
        <dbReference type="Proteomes" id="UP001600888"/>
    </source>
</evidence>
<gene>
    <name evidence="2" type="ORF">FJTKL_09123</name>
</gene>
<keyword evidence="3" id="KW-1185">Reference proteome</keyword>
<reference evidence="2 3" key="1">
    <citation type="submission" date="2024-03" db="EMBL/GenBank/DDBJ databases">
        <title>A high-quality draft genome sequence of Diaporthe vaccinii, a causative agent of upright dieback and viscid rot disease in cranberry plants.</title>
        <authorList>
            <person name="Sarrasin M."/>
            <person name="Lang B.F."/>
            <person name="Burger G."/>
        </authorList>
    </citation>
    <scope>NUCLEOTIDE SEQUENCE [LARGE SCALE GENOMIC DNA]</scope>
    <source>
        <strain evidence="2 3">IS7</strain>
    </source>
</reference>
<feature type="region of interest" description="Disordered" evidence="1">
    <location>
        <begin position="49"/>
        <end position="70"/>
    </location>
</feature>
<organism evidence="2 3">
    <name type="scientific">Diaporthe vaccinii</name>
    <dbReference type="NCBI Taxonomy" id="105482"/>
    <lineage>
        <taxon>Eukaryota</taxon>
        <taxon>Fungi</taxon>
        <taxon>Dikarya</taxon>
        <taxon>Ascomycota</taxon>
        <taxon>Pezizomycotina</taxon>
        <taxon>Sordariomycetes</taxon>
        <taxon>Sordariomycetidae</taxon>
        <taxon>Diaporthales</taxon>
        <taxon>Diaporthaceae</taxon>
        <taxon>Diaporthe</taxon>
        <taxon>Diaporthe eres species complex</taxon>
    </lineage>
</organism>
<sequence>MQEVFPLLGRSWNKGVSKFPPHLILIIVKPNYLHSRKILAANISLPHNLKPQWTPSPTRPLSSPPLVPRPARRTTTLTRLTFHLSAFAMGAKKSGHNVDHNTAEKITDGARNLYEKATGKKVNPKISN</sequence>
<dbReference type="EMBL" id="JBAWTH010000038">
    <property type="protein sequence ID" value="KAL2284146.1"/>
    <property type="molecule type" value="Genomic_DNA"/>
</dbReference>